<dbReference type="AlphaFoldDB" id="A0A0D3DRX7"/>
<dbReference type="HOGENOM" id="CLU_1070976_0_0_1"/>
<keyword evidence="3" id="KW-1185">Reference proteome</keyword>
<proteinExistence type="predicted"/>
<sequence>MFLSSRQSRSRRPRRNRSPDEPARAPAIIAIRVREVDAPPPEIASAVLHRLAVAVLCRRPLSLSIWSLFEKLEFIDTTFLLLSIVFGRQTWSLPVASGAEVCTCTLELGGYGGFNSIHVVFSRSINRPRAVCMGTNPLGNVSVDQIAQEFISSSVIVLRLSRSGRDVSAATQVQAVVPRVLLREIMCKLQFGYRIPSGKDNQVTNVLGRHLSNVSGTMEVHELLGHLLVLDCVPLLSRERHMALWLGAGSFAIEDTPCAG</sequence>
<name>A0A0D3DRX7_BRAOL</name>
<dbReference type="Gramene" id="Bo8g079850.1">
    <property type="protein sequence ID" value="Bo8g079850.1"/>
    <property type="gene ID" value="Bo8g079850"/>
</dbReference>
<reference evidence="2" key="2">
    <citation type="submission" date="2015-03" db="UniProtKB">
        <authorList>
            <consortium name="EnsemblPlants"/>
        </authorList>
    </citation>
    <scope>IDENTIFICATION</scope>
</reference>
<evidence type="ECO:0000256" key="1">
    <source>
        <dbReference type="SAM" id="MobiDB-lite"/>
    </source>
</evidence>
<reference evidence="2 3" key="1">
    <citation type="journal article" date="2014" name="Genome Biol.">
        <title>Transcriptome and methylome profiling reveals relics of genome dominance in the mesopolyploid Brassica oleracea.</title>
        <authorList>
            <person name="Parkin I.A."/>
            <person name="Koh C."/>
            <person name="Tang H."/>
            <person name="Robinson S.J."/>
            <person name="Kagale S."/>
            <person name="Clarke W.E."/>
            <person name="Town C.D."/>
            <person name="Nixon J."/>
            <person name="Krishnakumar V."/>
            <person name="Bidwell S.L."/>
            <person name="Denoeud F."/>
            <person name="Belcram H."/>
            <person name="Links M.G."/>
            <person name="Just J."/>
            <person name="Clarke C."/>
            <person name="Bender T."/>
            <person name="Huebert T."/>
            <person name="Mason A.S."/>
            <person name="Pires J.C."/>
            <person name="Barker G."/>
            <person name="Moore J."/>
            <person name="Walley P.G."/>
            <person name="Manoli S."/>
            <person name="Batley J."/>
            <person name="Edwards D."/>
            <person name="Nelson M.N."/>
            <person name="Wang X."/>
            <person name="Paterson A.H."/>
            <person name="King G."/>
            <person name="Bancroft I."/>
            <person name="Chalhoub B."/>
            <person name="Sharpe A.G."/>
        </authorList>
    </citation>
    <scope>NUCLEOTIDE SEQUENCE</scope>
    <source>
        <strain evidence="2 3">cv. TO1000</strain>
    </source>
</reference>
<dbReference type="EnsemblPlants" id="Bo8g079850.1">
    <property type="protein sequence ID" value="Bo8g079850.1"/>
    <property type="gene ID" value="Bo8g079850"/>
</dbReference>
<accession>A0A0D3DRX7</accession>
<dbReference type="Proteomes" id="UP000032141">
    <property type="component" value="Chromosome C8"/>
</dbReference>
<feature type="region of interest" description="Disordered" evidence="1">
    <location>
        <begin position="1"/>
        <end position="22"/>
    </location>
</feature>
<evidence type="ECO:0000313" key="2">
    <source>
        <dbReference type="EnsemblPlants" id="Bo8g079850.1"/>
    </source>
</evidence>
<evidence type="ECO:0000313" key="3">
    <source>
        <dbReference type="Proteomes" id="UP000032141"/>
    </source>
</evidence>
<organism evidence="2 3">
    <name type="scientific">Brassica oleracea var. oleracea</name>
    <dbReference type="NCBI Taxonomy" id="109376"/>
    <lineage>
        <taxon>Eukaryota</taxon>
        <taxon>Viridiplantae</taxon>
        <taxon>Streptophyta</taxon>
        <taxon>Embryophyta</taxon>
        <taxon>Tracheophyta</taxon>
        <taxon>Spermatophyta</taxon>
        <taxon>Magnoliopsida</taxon>
        <taxon>eudicotyledons</taxon>
        <taxon>Gunneridae</taxon>
        <taxon>Pentapetalae</taxon>
        <taxon>rosids</taxon>
        <taxon>malvids</taxon>
        <taxon>Brassicales</taxon>
        <taxon>Brassicaceae</taxon>
        <taxon>Brassiceae</taxon>
        <taxon>Brassica</taxon>
    </lineage>
</organism>
<protein>
    <submittedName>
        <fullName evidence="2">Uncharacterized protein</fullName>
    </submittedName>
</protein>